<evidence type="ECO:0000313" key="7">
    <source>
        <dbReference type="Proteomes" id="UP000568380"/>
    </source>
</evidence>
<dbReference type="RefSeq" id="WP_184970389.1">
    <property type="nucleotide sequence ID" value="NZ_JACHIN010000013.1"/>
</dbReference>
<feature type="repeat" description="WD" evidence="3">
    <location>
        <begin position="1066"/>
        <end position="1107"/>
    </location>
</feature>
<feature type="repeat" description="WD" evidence="3">
    <location>
        <begin position="851"/>
        <end position="892"/>
    </location>
</feature>
<keyword evidence="4" id="KW-0812">Transmembrane</keyword>
<dbReference type="PRINTS" id="PR00320">
    <property type="entry name" value="GPROTEINBRPT"/>
</dbReference>
<feature type="transmembrane region" description="Helical" evidence="4">
    <location>
        <begin position="720"/>
        <end position="740"/>
    </location>
</feature>
<dbReference type="PROSITE" id="PS50082">
    <property type="entry name" value="WD_REPEATS_2"/>
    <property type="match status" value="13"/>
</dbReference>
<dbReference type="SMART" id="SM00320">
    <property type="entry name" value="WD40"/>
    <property type="match status" value="14"/>
</dbReference>
<feature type="repeat" description="WD" evidence="3">
    <location>
        <begin position="811"/>
        <end position="852"/>
    </location>
</feature>
<dbReference type="PANTHER" id="PTHR44129">
    <property type="entry name" value="WD REPEAT-CONTAINING PROTEIN POP1"/>
    <property type="match status" value="1"/>
</dbReference>
<dbReference type="Proteomes" id="UP000568380">
    <property type="component" value="Unassembled WGS sequence"/>
</dbReference>
<keyword evidence="7" id="KW-1185">Reference proteome</keyword>
<dbReference type="Pfam" id="PF00400">
    <property type="entry name" value="WD40"/>
    <property type="match status" value="13"/>
</dbReference>
<sequence>MSEPSALGAEEQIAAARDGARDWLHHTARLSARGVAWAGPRGMLVGLCASALVPVALAEPGLMALAAGLNVVGSVGANVLADIVGASLAAARARTRAYPEKEQADDPEQVREEIAARLEAALAVRDQQAEELSRTLAVVLERIGAGSLVVSEAVAGGQAQLLRHLTAGFAELSGFGPLLKDLDAAIVKIQQNLAWKDAEYRFDRAQAQRQMALLEEVHEQLSELTHPLRPLGSGSASSALWEGRCPYQGLAPYGSAHAAVFHGRGQDTARLLRMVATHSANGPIIVTGVSGSGKSSLLHAGLLPAMGAPGTAYGTANWPQITFTPGIQPLRELATQLAVRCSTDPDQVLAELRADPAEAALRRARQVLTAEQIHRRAQPGDGTARLVVAVDQFEELFTLAGQGDQPADVEKFVAALEALATPAGPVVVSAIRGDFLDRCSAYPVLARALEEQAFVLAPMSEQDLRRVITGPAAAAGLRVQDGLASQIVDDLVAHVRGAGSPGQAGALPLLSMAMVRIWVNREGTRLTHASYDRAGGITSALTDTAEDTYARLDPPLRQIARCVLTALTITGADGQTNRRGVPLKELTSRSADGGRVLQVVEAFTGARLMIAMAAPSGGMVELAHDLLLSAWPRLRSWLADDQAERILHGQLVRDATAWEECGRDPAFLYRGSRLEDARNATTRWRADPGRYPAMSMPMAVGTFLLFSDRAAARGRRLSRTVIALLAGLLVISIMTALAAVRFGREADRQRAFESRRSAQILSRQAAAHSQAVLGDPVTSARLAVAAWAISPTDEAAAGLTALLSRPQRAVLTGHGDTVRSVAYSPDGTQLTTADQGGALRVWDARTGALIGTQHAESVDAMAYSPGGSRLATAGRDGTVRIRDSRTGVPVGRPITAHTGRVWGIAYSPDGTRLATAGNDTTVRLWDTRTGTQVGSAMTDHTKPLTAVAYSPDGTQLATAGEDNVVRIWNTRTGVPVGRLITAHTGRVWGIAYSPDGTRLATAGNDTTVRLWDTRTGAQVGKPLIGHTDWVGSIAYSRDGTRLASGSGDHTVRLWDARTGAPIGKPLTDHTGKVWSVAFSPDGIHLASGSGDRTVRVWDTRTGTSTSTSLARRTGRIVAQAFSPDRTRLATGGKRAGRIWDARTGTPIGKPLTGHTGHVWSVTYSPDGTRLATGSEDTTVRIWDASTGAPIGKPLTGHTGWVWSVAFSPDGTRLASASEDSTVRLWDTRTGTPIGQPLTGHTGPVGVTVFSPDGTRLATSSEDTTVRLWNAHTGAAIGEPLTGHTSWVGSIAYSPDGARLATGSEDNSLRIWDTRTGTLIGTPLTGHTGTVAAVAFSPDGTRLASSGGNGAVRVWDARTGTPIGTPLTGHTGTVTAATFSPDGTRLITAAEDKTVRVWEVALPSDLLNAACAIAGRGFTAAEWRRRLPDAPHLRTCPPPG</sequence>
<dbReference type="InterPro" id="IPR049052">
    <property type="entry name" value="nSTAND1"/>
</dbReference>
<evidence type="ECO:0000313" key="6">
    <source>
        <dbReference type="EMBL" id="MBB5082286.1"/>
    </source>
</evidence>
<keyword evidence="2" id="KW-0677">Repeat</keyword>
<feature type="transmembrane region" description="Helical" evidence="4">
    <location>
        <begin position="691"/>
        <end position="708"/>
    </location>
</feature>
<dbReference type="InterPro" id="IPR036322">
    <property type="entry name" value="WD40_repeat_dom_sf"/>
</dbReference>
<dbReference type="Pfam" id="PF20703">
    <property type="entry name" value="nSTAND1"/>
    <property type="match status" value="1"/>
</dbReference>
<dbReference type="InterPro" id="IPR011047">
    <property type="entry name" value="Quinoprotein_ADH-like_sf"/>
</dbReference>
<reference evidence="6 7" key="1">
    <citation type="submission" date="2020-08" db="EMBL/GenBank/DDBJ databases">
        <title>Genomic Encyclopedia of Type Strains, Phase IV (KMG-IV): sequencing the most valuable type-strain genomes for metagenomic binning, comparative biology and taxonomic classification.</title>
        <authorList>
            <person name="Goeker M."/>
        </authorList>
    </citation>
    <scope>NUCLEOTIDE SEQUENCE [LARGE SCALE GENOMIC DNA]</scope>
    <source>
        <strain evidence="6 7">DSM 45385</strain>
    </source>
</reference>
<dbReference type="InterPro" id="IPR015943">
    <property type="entry name" value="WD40/YVTN_repeat-like_dom_sf"/>
</dbReference>
<dbReference type="SUPFAM" id="SSF50978">
    <property type="entry name" value="WD40 repeat-like"/>
    <property type="match status" value="1"/>
</dbReference>
<feature type="repeat" description="WD" evidence="3">
    <location>
        <begin position="1151"/>
        <end position="1192"/>
    </location>
</feature>
<evidence type="ECO:0000256" key="1">
    <source>
        <dbReference type="ARBA" id="ARBA00022574"/>
    </source>
</evidence>
<feature type="domain" description="Novel STAND NTPase 1" evidence="5">
    <location>
        <begin position="246"/>
        <end position="665"/>
    </location>
</feature>
<evidence type="ECO:0000256" key="4">
    <source>
        <dbReference type="SAM" id="Phobius"/>
    </source>
</evidence>
<organism evidence="6 7">
    <name type="scientific">Nonomuraea endophytica</name>
    <dbReference type="NCBI Taxonomy" id="714136"/>
    <lineage>
        <taxon>Bacteria</taxon>
        <taxon>Bacillati</taxon>
        <taxon>Actinomycetota</taxon>
        <taxon>Actinomycetes</taxon>
        <taxon>Streptosporangiales</taxon>
        <taxon>Streptosporangiaceae</taxon>
        <taxon>Nonomuraea</taxon>
    </lineage>
</organism>
<feature type="repeat" description="WD" evidence="3">
    <location>
        <begin position="1194"/>
        <end position="1235"/>
    </location>
</feature>
<feature type="repeat" description="WD" evidence="3">
    <location>
        <begin position="1023"/>
        <end position="1064"/>
    </location>
</feature>
<keyword evidence="1 3" id="KW-0853">WD repeat</keyword>
<feature type="repeat" description="WD" evidence="3">
    <location>
        <begin position="937"/>
        <end position="978"/>
    </location>
</feature>
<evidence type="ECO:0000256" key="3">
    <source>
        <dbReference type="PROSITE-ProRule" id="PRU00221"/>
    </source>
</evidence>
<protein>
    <submittedName>
        <fullName evidence="6">WD40 repeat protein</fullName>
    </submittedName>
</protein>
<feature type="repeat" description="WD" evidence="3">
    <location>
        <begin position="1366"/>
        <end position="1399"/>
    </location>
</feature>
<name>A0A7W8EK67_9ACTN</name>
<feature type="repeat" description="WD" evidence="3">
    <location>
        <begin position="1280"/>
        <end position="1321"/>
    </location>
</feature>
<dbReference type="SUPFAM" id="SSF50998">
    <property type="entry name" value="Quinoprotein alcohol dehydrogenase-like"/>
    <property type="match status" value="1"/>
</dbReference>
<comment type="caution">
    <text evidence="6">The sequence shown here is derived from an EMBL/GenBank/DDBJ whole genome shotgun (WGS) entry which is preliminary data.</text>
</comment>
<proteinExistence type="predicted"/>
<accession>A0A7W8EK67</accession>
<evidence type="ECO:0000259" key="5">
    <source>
        <dbReference type="Pfam" id="PF20703"/>
    </source>
</evidence>
<dbReference type="Gene3D" id="2.130.10.10">
    <property type="entry name" value="YVTN repeat-like/Quinoprotein amine dehydrogenase"/>
    <property type="match status" value="6"/>
</dbReference>
<feature type="repeat" description="WD" evidence="3">
    <location>
        <begin position="1237"/>
        <end position="1278"/>
    </location>
</feature>
<dbReference type="CDD" id="cd00200">
    <property type="entry name" value="WD40"/>
    <property type="match status" value="2"/>
</dbReference>
<evidence type="ECO:0000256" key="2">
    <source>
        <dbReference type="ARBA" id="ARBA00022737"/>
    </source>
</evidence>
<dbReference type="InterPro" id="IPR019775">
    <property type="entry name" value="WD40_repeat_CS"/>
</dbReference>
<dbReference type="InterPro" id="IPR050349">
    <property type="entry name" value="WD_LIS1/nudF_dynein_reg"/>
</dbReference>
<dbReference type="PROSITE" id="PS00678">
    <property type="entry name" value="WD_REPEATS_1"/>
    <property type="match status" value="11"/>
</dbReference>
<dbReference type="InterPro" id="IPR001680">
    <property type="entry name" value="WD40_rpt"/>
</dbReference>
<dbReference type="InterPro" id="IPR020472">
    <property type="entry name" value="WD40_PAC1"/>
</dbReference>
<feature type="repeat" description="WD" evidence="3">
    <location>
        <begin position="894"/>
        <end position="935"/>
    </location>
</feature>
<feature type="repeat" description="WD" evidence="3">
    <location>
        <begin position="980"/>
        <end position="1021"/>
    </location>
</feature>
<gene>
    <name evidence="6" type="ORF">HNR40_007781</name>
</gene>
<dbReference type="EMBL" id="JACHIN010000013">
    <property type="protein sequence ID" value="MBB5082286.1"/>
    <property type="molecule type" value="Genomic_DNA"/>
</dbReference>
<feature type="repeat" description="WD" evidence="3">
    <location>
        <begin position="1323"/>
        <end position="1364"/>
    </location>
</feature>
<dbReference type="PROSITE" id="PS50294">
    <property type="entry name" value="WD_REPEATS_REGION"/>
    <property type="match status" value="13"/>
</dbReference>
<keyword evidence="4" id="KW-1133">Transmembrane helix</keyword>
<keyword evidence="4" id="KW-0472">Membrane</keyword>